<sequence>MRRRPNFLRPSGDTAESAPPAGGSAGGPAPGGGPAGPAERERAESRRALAREHGWAYTEQHQRAIHGWPRTALPPGPLGRVRNEISGRHRGRPFRMFDYVRGGEQGAPATALVVYAIGLPVRVPYLYVQDRSGGAHDLYAESPDRRFATELLADGVREDIRRFAFTDLVLDGDVLICTGDSGAPPEGRPFLDALADVVAHVPADVWSRWGRPRTR</sequence>
<feature type="compositionally biased region" description="Basic and acidic residues" evidence="1">
    <location>
        <begin position="38"/>
        <end position="47"/>
    </location>
</feature>
<accession>A0ABV8FQY5</accession>
<dbReference type="Proteomes" id="UP001595847">
    <property type="component" value="Unassembled WGS sequence"/>
</dbReference>
<feature type="compositionally biased region" description="Gly residues" evidence="1">
    <location>
        <begin position="23"/>
        <end position="35"/>
    </location>
</feature>
<reference evidence="3" key="1">
    <citation type="journal article" date="2019" name="Int. J. Syst. Evol. Microbiol.">
        <title>The Global Catalogue of Microorganisms (GCM) 10K type strain sequencing project: providing services to taxonomists for standard genome sequencing and annotation.</title>
        <authorList>
            <consortium name="The Broad Institute Genomics Platform"/>
            <consortium name="The Broad Institute Genome Sequencing Center for Infectious Disease"/>
            <person name="Wu L."/>
            <person name="Ma J."/>
        </authorList>
    </citation>
    <scope>NUCLEOTIDE SEQUENCE [LARGE SCALE GENOMIC DNA]</scope>
    <source>
        <strain evidence="3">TBRC 1826</strain>
    </source>
</reference>
<gene>
    <name evidence="2" type="ORF">ACFOVU_14050</name>
</gene>
<evidence type="ECO:0000313" key="3">
    <source>
        <dbReference type="Proteomes" id="UP001595847"/>
    </source>
</evidence>
<evidence type="ECO:0000256" key="1">
    <source>
        <dbReference type="SAM" id="MobiDB-lite"/>
    </source>
</evidence>
<feature type="region of interest" description="Disordered" evidence="1">
    <location>
        <begin position="1"/>
        <end position="47"/>
    </location>
</feature>
<keyword evidence="3" id="KW-1185">Reference proteome</keyword>
<protein>
    <submittedName>
        <fullName evidence="2">Uncharacterized protein</fullName>
    </submittedName>
</protein>
<dbReference type="RefSeq" id="WP_378533673.1">
    <property type="nucleotide sequence ID" value="NZ_JBHSBH010000009.1"/>
</dbReference>
<proteinExistence type="predicted"/>
<name>A0ABV8FQY5_9ACTN</name>
<dbReference type="EMBL" id="JBHSBH010000009">
    <property type="protein sequence ID" value="MFC3997050.1"/>
    <property type="molecule type" value="Genomic_DNA"/>
</dbReference>
<evidence type="ECO:0000313" key="2">
    <source>
        <dbReference type="EMBL" id="MFC3997050.1"/>
    </source>
</evidence>
<comment type="caution">
    <text evidence="2">The sequence shown here is derived from an EMBL/GenBank/DDBJ whole genome shotgun (WGS) entry which is preliminary data.</text>
</comment>
<organism evidence="2 3">
    <name type="scientific">Nocardiopsis sediminis</name>
    <dbReference type="NCBI Taxonomy" id="1778267"/>
    <lineage>
        <taxon>Bacteria</taxon>
        <taxon>Bacillati</taxon>
        <taxon>Actinomycetota</taxon>
        <taxon>Actinomycetes</taxon>
        <taxon>Streptosporangiales</taxon>
        <taxon>Nocardiopsidaceae</taxon>
        <taxon>Nocardiopsis</taxon>
    </lineage>
</organism>